<reference evidence="2 3" key="1">
    <citation type="submission" date="2019-06" db="EMBL/GenBank/DDBJ databases">
        <title>A chromosomal-level reference genome of Carpinus fangiana (Coryloideae, Betulaceae).</title>
        <authorList>
            <person name="Yang X."/>
            <person name="Wang Z."/>
            <person name="Zhang L."/>
            <person name="Hao G."/>
            <person name="Liu J."/>
            <person name="Yang Y."/>
        </authorList>
    </citation>
    <scope>NUCLEOTIDE SEQUENCE [LARGE SCALE GENOMIC DNA]</scope>
    <source>
        <strain evidence="2">Cfa_2016G</strain>
        <tissue evidence="2">Leaf</tissue>
    </source>
</reference>
<name>A0A5N6RIW8_9ROSI</name>
<feature type="region of interest" description="Disordered" evidence="1">
    <location>
        <begin position="1"/>
        <end position="31"/>
    </location>
</feature>
<organism evidence="2 3">
    <name type="scientific">Carpinus fangiana</name>
    <dbReference type="NCBI Taxonomy" id="176857"/>
    <lineage>
        <taxon>Eukaryota</taxon>
        <taxon>Viridiplantae</taxon>
        <taxon>Streptophyta</taxon>
        <taxon>Embryophyta</taxon>
        <taxon>Tracheophyta</taxon>
        <taxon>Spermatophyta</taxon>
        <taxon>Magnoliopsida</taxon>
        <taxon>eudicotyledons</taxon>
        <taxon>Gunneridae</taxon>
        <taxon>Pentapetalae</taxon>
        <taxon>rosids</taxon>
        <taxon>fabids</taxon>
        <taxon>Fagales</taxon>
        <taxon>Betulaceae</taxon>
        <taxon>Carpinus</taxon>
    </lineage>
</organism>
<dbReference type="Proteomes" id="UP000327013">
    <property type="component" value="Chromosome 7"/>
</dbReference>
<evidence type="ECO:0008006" key="4">
    <source>
        <dbReference type="Google" id="ProtNLM"/>
    </source>
</evidence>
<keyword evidence="3" id="KW-1185">Reference proteome</keyword>
<dbReference type="SUPFAM" id="SSF117281">
    <property type="entry name" value="Kelch motif"/>
    <property type="match status" value="1"/>
</dbReference>
<protein>
    <recommendedName>
        <fullName evidence="4">Galactose oxidase-like Early set domain-containing protein</fullName>
    </recommendedName>
</protein>
<dbReference type="AlphaFoldDB" id="A0A5N6RIW8"/>
<dbReference type="Gene3D" id="2.120.10.80">
    <property type="entry name" value="Kelch-type beta propeller"/>
    <property type="match status" value="1"/>
</dbReference>
<evidence type="ECO:0000256" key="1">
    <source>
        <dbReference type="SAM" id="MobiDB-lite"/>
    </source>
</evidence>
<sequence length="197" mass="21817">MVVQSTDIVSSPLENKKGKTDGSSSSSSSPPYEVLISMPIYVEGERESIERLYTMEIYADGTERYDSYLGPFLTPNVYKVNIRDPSGGWIHVKPMISPRMNPYILVLGGKLYTISGYPSSSPSGVPPTARGGEVYDPIADSWQALPDPPCYLGTYILSAALENPKRILVASFSYDEENEHVDFSSVNFFIYEVQNCC</sequence>
<dbReference type="OrthoDB" id="1480588at2759"/>
<gene>
    <name evidence="2" type="ORF">FH972_016758</name>
</gene>
<evidence type="ECO:0000313" key="3">
    <source>
        <dbReference type="Proteomes" id="UP000327013"/>
    </source>
</evidence>
<feature type="compositionally biased region" description="Polar residues" evidence="1">
    <location>
        <begin position="1"/>
        <end position="13"/>
    </location>
</feature>
<evidence type="ECO:0000313" key="2">
    <source>
        <dbReference type="EMBL" id="KAE8098715.1"/>
    </source>
</evidence>
<dbReference type="InterPro" id="IPR015915">
    <property type="entry name" value="Kelch-typ_b-propeller"/>
</dbReference>
<dbReference type="EMBL" id="CM017327">
    <property type="protein sequence ID" value="KAE8098715.1"/>
    <property type="molecule type" value="Genomic_DNA"/>
</dbReference>
<proteinExistence type="predicted"/>
<accession>A0A5N6RIW8</accession>